<keyword evidence="9" id="KW-1208">Phospholipid metabolism</keyword>
<feature type="binding site" evidence="10">
    <location>
        <position position="259"/>
    </location>
    <ligand>
        <name>glycerol</name>
        <dbReference type="ChEBI" id="CHEBI:17754"/>
    </ligand>
</feature>
<evidence type="ECO:0000256" key="3">
    <source>
        <dbReference type="ARBA" id="ARBA00022723"/>
    </source>
</evidence>
<feature type="binding site" evidence="12">
    <location>
        <position position="121"/>
    </location>
    <ligand>
        <name>NAD(+)</name>
        <dbReference type="ChEBI" id="CHEBI:57540"/>
    </ligand>
</feature>
<accession>G5GRG6</accession>
<evidence type="ECO:0000256" key="12">
    <source>
        <dbReference type="PIRSR" id="PIRSR000112-3"/>
    </source>
</evidence>
<comment type="cofactor">
    <cofactor evidence="10">
        <name>Zn(2+)</name>
        <dbReference type="ChEBI" id="CHEBI:29105"/>
    </cofactor>
    <text evidence="10">Binds 1 zinc ion per subunit.</text>
</comment>
<dbReference type="EMBL" id="ACZM01000018">
    <property type="protein sequence ID" value="EHG19532.1"/>
    <property type="molecule type" value="Genomic_DNA"/>
</dbReference>
<feature type="binding site" evidence="10">
    <location>
        <position position="243"/>
    </location>
    <ligand>
        <name>glycerol</name>
        <dbReference type="ChEBI" id="CHEBI:17754"/>
    </ligand>
</feature>
<name>G5GRG6_9FIRM</name>
<evidence type="ECO:0000256" key="6">
    <source>
        <dbReference type="ARBA" id="ARBA00023027"/>
    </source>
</evidence>
<gene>
    <name evidence="13" type="ORF">HMPREF9334_01847</name>
</gene>
<dbReference type="InterPro" id="IPR016205">
    <property type="entry name" value="Glycerol_DH"/>
</dbReference>
<protein>
    <submittedName>
        <fullName evidence="13">Uncharacterized protein</fullName>
    </submittedName>
</protein>
<feature type="binding site" evidence="10">
    <location>
        <position position="165"/>
    </location>
    <ligand>
        <name>glycerol</name>
        <dbReference type="ChEBI" id="CHEBI:17754"/>
    </ligand>
</feature>
<dbReference type="GO" id="GO:0046872">
    <property type="term" value="F:metal ion binding"/>
    <property type="evidence" value="ECO:0007669"/>
    <property type="project" value="UniProtKB-KW"/>
</dbReference>
<evidence type="ECO:0000256" key="10">
    <source>
        <dbReference type="PIRSR" id="PIRSR000112-1"/>
    </source>
</evidence>
<evidence type="ECO:0000256" key="2">
    <source>
        <dbReference type="ARBA" id="ARBA00022516"/>
    </source>
</evidence>
<dbReference type="RefSeq" id="WP_006693282.1">
    <property type="nucleotide sequence ID" value="NZ_JH376800.1"/>
</dbReference>
<comment type="caution">
    <text evidence="13">The sequence shown here is derived from an EMBL/GenBank/DDBJ whole genome shotgun (WGS) entry which is preliminary data.</text>
</comment>
<sequence length="344" mass="38550">MEFSDNLLISDRAIFRVRELLQREGSYSKILLLTGPHVDRLYGAVVLRQLAELGDVLKVHVEKNEISFAMQLAEDVITQEIDLIVGLGGGKALDVSKYAAYIAKRPLLSIPTTISNDGIASPIAVLKRVDGKPMSLGCRMPSMMVLDTEILLHSPRALIQAGIGDTISNYMALRDWKLACRRGKDTMNGYAYLMSQTSLDVLMRTEFDDISPGFIEVLARSLVLSGIAMSLAGSSRPVSGSEHLFSHALDYFLQLNNLHGLQTALGTVVVLKLIGEDASAVERYLRRFHVDINPAHMKISEENFVYCLQHATDMRKHRYTYLHEVDLDTEQLKRLYAQLLEEWK</sequence>
<evidence type="ECO:0000256" key="11">
    <source>
        <dbReference type="PIRSR" id="PIRSR000112-2"/>
    </source>
</evidence>
<evidence type="ECO:0000256" key="5">
    <source>
        <dbReference type="ARBA" id="ARBA00023002"/>
    </source>
</evidence>
<keyword evidence="10" id="KW-0862">Zinc</keyword>
<feature type="binding site" evidence="12">
    <location>
        <begin position="112"/>
        <end position="115"/>
    </location>
    <ligand>
        <name>NAD(+)</name>
        <dbReference type="ChEBI" id="CHEBI:57540"/>
    </ligand>
</feature>
<dbReference type="HOGENOM" id="CLU_038362_0_0_9"/>
<dbReference type="AlphaFoldDB" id="G5GRG6"/>
<feature type="binding site" evidence="12">
    <location>
        <begin position="90"/>
        <end position="94"/>
    </location>
    <ligand>
        <name>NAD(+)</name>
        <dbReference type="ChEBI" id="CHEBI:57540"/>
    </ligand>
</feature>
<keyword evidence="4" id="KW-0521">NADP</keyword>
<keyword evidence="2" id="KW-0444">Lipid biosynthesis</keyword>
<dbReference type="InterPro" id="IPR032837">
    <property type="entry name" value="G1PDH"/>
</dbReference>
<keyword evidence="1" id="KW-0963">Cytoplasm</keyword>
<evidence type="ECO:0000256" key="4">
    <source>
        <dbReference type="ARBA" id="ARBA00022857"/>
    </source>
</evidence>
<keyword evidence="5" id="KW-0560">Oxidoreductase</keyword>
<evidence type="ECO:0000256" key="1">
    <source>
        <dbReference type="ARBA" id="ARBA00022490"/>
    </source>
</evidence>
<keyword evidence="8" id="KW-0594">Phospholipid biosynthesis</keyword>
<keyword evidence="14" id="KW-1185">Reference proteome</keyword>
<dbReference type="PANTHER" id="PTHR43616:SF5">
    <property type="entry name" value="GLYCEROL DEHYDROGENASE 1"/>
    <property type="match status" value="1"/>
</dbReference>
<dbReference type="Gene3D" id="1.20.1090.10">
    <property type="entry name" value="Dehydroquinate synthase-like - alpha domain"/>
    <property type="match status" value="1"/>
</dbReference>
<keyword evidence="7" id="KW-0443">Lipid metabolism</keyword>
<dbReference type="GO" id="GO:0008654">
    <property type="term" value="P:phospholipid biosynthetic process"/>
    <property type="evidence" value="ECO:0007669"/>
    <property type="project" value="UniProtKB-KW"/>
</dbReference>
<dbReference type="PANTHER" id="PTHR43616">
    <property type="entry name" value="GLYCEROL DEHYDROGENASE"/>
    <property type="match status" value="1"/>
</dbReference>
<evidence type="ECO:0000256" key="7">
    <source>
        <dbReference type="ARBA" id="ARBA00023098"/>
    </source>
</evidence>
<evidence type="ECO:0000313" key="13">
    <source>
        <dbReference type="EMBL" id="EHG19532.1"/>
    </source>
</evidence>
<dbReference type="Gene3D" id="3.40.50.1970">
    <property type="match status" value="1"/>
</dbReference>
<dbReference type="GO" id="GO:0016614">
    <property type="term" value="F:oxidoreductase activity, acting on CH-OH group of donors"/>
    <property type="evidence" value="ECO:0007669"/>
    <property type="project" value="InterPro"/>
</dbReference>
<feature type="binding site" evidence="11">
    <location>
        <position position="117"/>
    </location>
    <ligand>
        <name>glycerol</name>
        <dbReference type="ChEBI" id="CHEBI:17754"/>
    </ligand>
</feature>
<keyword evidence="6 12" id="KW-0520">NAD</keyword>
<proteinExistence type="predicted"/>
<keyword evidence="3 10" id="KW-0479">Metal-binding</keyword>
<dbReference type="CDD" id="cd08174">
    <property type="entry name" value="G1PDH-like"/>
    <property type="match status" value="1"/>
</dbReference>
<dbReference type="STRING" id="679201.HMPREF9334_01847"/>
<dbReference type="PIRSF" id="PIRSF000112">
    <property type="entry name" value="Glycerol_dehydrogenase"/>
    <property type="match status" value="1"/>
</dbReference>
<dbReference type="eggNOG" id="COG0371">
    <property type="taxonomic scope" value="Bacteria"/>
</dbReference>
<dbReference type="PATRIC" id="fig|679201.3.peg.1862"/>
<evidence type="ECO:0000256" key="9">
    <source>
        <dbReference type="ARBA" id="ARBA00023264"/>
    </source>
</evidence>
<organism evidence="13 14">
    <name type="scientific">Selenomonas infelix ATCC 43532</name>
    <dbReference type="NCBI Taxonomy" id="679201"/>
    <lineage>
        <taxon>Bacteria</taxon>
        <taxon>Bacillati</taxon>
        <taxon>Bacillota</taxon>
        <taxon>Negativicutes</taxon>
        <taxon>Selenomonadales</taxon>
        <taxon>Selenomonadaceae</taxon>
        <taxon>Selenomonas</taxon>
    </lineage>
</organism>
<evidence type="ECO:0000256" key="8">
    <source>
        <dbReference type="ARBA" id="ARBA00023209"/>
    </source>
</evidence>
<dbReference type="Proteomes" id="UP000004129">
    <property type="component" value="Unassembled WGS sequence"/>
</dbReference>
<evidence type="ECO:0000313" key="14">
    <source>
        <dbReference type="Proteomes" id="UP000004129"/>
    </source>
</evidence>
<dbReference type="Pfam" id="PF13685">
    <property type="entry name" value="Fe-ADH_2"/>
    <property type="match status" value="1"/>
</dbReference>
<reference evidence="13 14" key="1">
    <citation type="submission" date="2011-08" db="EMBL/GenBank/DDBJ databases">
        <title>The Genome Sequence of Selenomonas infelix ATCC 43532.</title>
        <authorList>
            <consortium name="The Broad Institute Genome Sequencing Platform"/>
            <person name="Earl A."/>
            <person name="Ward D."/>
            <person name="Feldgarden M."/>
            <person name="Gevers D."/>
            <person name="Izard J."/>
            <person name="Blanton J.M."/>
            <person name="Baranova O.V."/>
            <person name="Dewhirst F.E."/>
            <person name="Young S.K."/>
            <person name="Zeng Q."/>
            <person name="Gargeya S."/>
            <person name="Fitzgerald M."/>
            <person name="Haas B."/>
            <person name="Abouelleil A."/>
            <person name="Alvarado L."/>
            <person name="Arachchi H.M."/>
            <person name="Berlin A."/>
            <person name="Brown A."/>
            <person name="Chapman S.B."/>
            <person name="Chen Z."/>
            <person name="Dunbar C."/>
            <person name="Freedman E."/>
            <person name="Gearin G."/>
            <person name="Gellesch M."/>
            <person name="Goldberg J."/>
            <person name="Griggs A."/>
            <person name="Gujja S."/>
            <person name="Heiman D."/>
            <person name="Howarth C."/>
            <person name="Larson L."/>
            <person name="Lui A."/>
            <person name="MacDonald P.J.P."/>
            <person name="Montmayeur A."/>
            <person name="Murphy C."/>
            <person name="Neiman D."/>
            <person name="Pearson M."/>
            <person name="Priest M."/>
            <person name="Roberts A."/>
            <person name="Saif S."/>
            <person name="Shea T."/>
            <person name="Shenoy N."/>
            <person name="Sisk P."/>
            <person name="Stolte C."/>
            <person name="Sykes S."/>
            <person name="Wortman J."/>
            <person name="Nusbaum C."/>
            <person name="Birren B."/>
        </authorList>
    </citation>
    <scope>NUCLEOTIDE SEQUENCE [LARGE SCALE GENOMIC DNA]</scope>
    <source>
        <strain evidence="13 14">ATCC 43532</strain>
    </source>
</reference>
<dbReference type="SUPFAM" id="SSF56796">
    <property type="entry name" value="Dehydroquinate synthase-like"/>
    <property type="match status" value="1"/>
</dbReference>